<dbReference type="Proteomes" id="UP000266841">
    <property type="component" value="Unassembled WGS sequence"/>
</dbReference>
<gene>
    <name evidence="2" type="ORF">THAOC_12705</name>
</gene>
<dbReference type="AlphaFoldDB" id="K0T7D3"/>
<evidence type="ECO:0008006" key="4">
    <source>
        <dbReference type="Google" id="ProtNLM"/>
    </source>
</evidence>
<sequence>MADYGVGKRPKTTDEGDDVNAGLRQRNADLESEIRLVRAELVQLRRASRARLSEGDNEVLPVVVVATVDLSRIDSSIVTQIFSFLGKSRELLNLALTCKSFGWRPPTQLSTLNWSLVEEVARQAVCSTATDDEMSCLPAHSSGATSWLSILQRYEHLLLFDVLMGGCIEYRNGDKRTVRALSNDHYCSAASSYPMTSGAHYAEFEIIAGLPYIGITRPMPGLETGGARSIFPFHHGVIAKFMHANTFLWTEKCSGPIGTMVKIIGIETGKEWKVAGLEIPLGCC</sequence>
<reference evidence="2 3" key="1">
    <citation type="journal article" date="2012" name="Genome Biol.">
        <title>Genome and low-iron response of an oceanic diatom adapted to chronic iron limitation.</title>
        <authorList>
            <person name="Lommer M."/>
            <person name="Specht M."/>
            <person name="Roy A.S."/>
            <person name="Kraemer L."/>
            <person name="Andreson R."/>
            <person name="Gutowska M.A."/>
            <person name="Wolf J."/>
            <person name="Bergner S.V."/>
            <person name="Schilhabel M.B."/>
            <person name="Klostermeier U.C."/>
            <person name="Beiko R.G."/>
            <person name="Rosenstiel P."/>
            <person name="Hippler M."/>
            <person name="Laroche J."/>
        </authorList>
    </citation>
    <scope>NUCLEOTIDE SEQUENCE [LARGE SCALE GENOMIC DNA]</scope>
    <source>
        <strain evidence="2 3">CCMP1005</strain>
    </source>
</reference>
<dbReference type="EMBL" id="AGNL01015012">
    <property type="protein sequence ID" value="EJK66382.1"/>
    <property type="molecule type" value="Genomic_DNA"/>
</dbReference>
<organism evidence="2 3">
    <name type="scientific">Thalassiosira oceanica</name>
    <name type="common">Marine diatom</name>
    <dbReference type="NCBI Taxonomy" id="159749"/>
    <lineage>
        <taxon>Eukaryota</taxon>
        <taxon>Sar</taxon>
        <taxon>Stramenopiles</taxon>
        <taxon>Ochrophyta</taxon>
        <taxon>Bacillariophyta</taxon>
        <taxon>Coscinodiscophyceae</taxon>
        <taxon>Thalassiosirophycidae</taxon>
        <taxon>Thalassiosirales</taxon>
        <taxon>Thalassiosiraceae</taxon>
        <taxon>Thalassiosira</taxon>
    </lineage>
</organism>
<keyword evidence="3" id="KW-1185">Reference proteome</keyword>
<accession>K0T7D3</accession>
<comment type="caution">
    <text evidence="2">The sequence shown here is derived from an EMBL/GenBank/DDBJ whole genome shotgun (WGS) entry which is preliminary data.</text>
</comment>
<protein>
    <recommendedName>
        <fullName evidence="4">F-box domain-containing protein</fullName>
    </recommendedName>
</protein>
<evidence type="ECO:0000256" key="1">
    <source>
        <dbReference type="SAM" id="MobiDB-lite"/>
    </source>
</evidence>
<evidence type="ECO:0000313" key="3">
    <source>
        <dbReference type="Proteomes" id="UP000266841"/>
    </source>
</evidence>
<feature type="region of interest" description="Disordered" evidence="1">
    <location>
        <begin position="1"/>
        <end position="23"/>
    </location>
</feature>
<evidence type="ECO:0000313" key="2">
    <source>
        <dbReference type="EMBL" id="EJK66382.1"/>
    </source>
</evidence>
<proteinExistence type="predicted"/>
<name>K0T7D3_THAOC</name>